<evidence type="ECO:0000259" key="4">
    <source>
        <dbReference type="Pfam" id="PF15420"/>
    </source>
</evidence>
<keyword evidence="2" id="KW-1133">Transmembrane helix</keyword>
<evidence type="ECO:0000256" key="1">
    <source>
        <dbReference type="SAM" id="MobiDB-lite"/>
    </source>
</evidence>
<comment type="caution">
    <text evidence="5">The sequence shown here is derived from an EMBL/GenBank/DDBJ whole genome shotgun (WGS) entry which is preliminary data.</text>
</comment>
<evidence type="ECO:0000313" key="6">
    <source>
        <dbReference type="Proteomes" id="UP000094053"/>
    </source>
</evidence>
<dbReference type="OrthoDB" id="4397445at2"/>
<keyword evidence="6" id="KW-1185">Reference proteome</keyword>
<feature type="region of interest" description="Disordered" evidence="1">
    <location>
        <begin position="531"/>
        <end position="557"/>
    </location>
</feature>
<evidence type="ECO:0000256" key="2">
    <source>
        <dbReference type="SAM" id="Phobius"/>
    </source>
</evidence>
<dbReference type="PIRSF" id="PIRSF007542">
    <property type="entry name" value="UCP007542"/>
    <property type="match status" value="1"/>
</dbReference>
<dbReference type="EMBL" id="MIHA01000007">
    <property type="protein sequence ID" value="ODQ90224.1"/>
    <property type="molecule type" value="Genomic_DNA"/>
</dbReference>
<dbReference type="Pfam" id="PF15420">
    <property type="entry name" value="Abhydrolase_9_N"/>
    <property type="match status" value="1"/>
</dbReference>
<name>A0A1E3RK44_MYCFV</name>
<dbReference type="Pfam" id="PF10081">
    <property type="entry name" value="Abhydrolase_9"/>
    <property type="match status" value="1"/>
</dbReference>
<accession>A0A1E3RK44</accession>
<keyword evidence="2" id="KW-0812">Transmembrane</keyword>
<feature type="domain" description="Alpha/beta-hydrolase N-terminal" evidence="4">
    <location>
        <begin position="20"/>
        <end position="234"/>
    </location>
</feature>
<evidence type="ECO:0008006" key="7">
    <source>
        <dbReference type="Google" id="ProtNLM"/>
    </source>
</evidence>
<dbReference type="STRING" id="1776.BHQ18_11365"/>
<organism evidence="5 6">
    <name type="scientific">Mycolicibacterium flavescens</name>
    <name type="common">Mycobacterium flavescens</name>
    <dbReference type="NCBI Taxonomy" id="1776"/>
    <lineage>
        <taxon>Bacteria</taxon>
        <taxon>Bacillati</taxon>
        <taxon>Actinomycetota</taxon>
        <taxon>Actinomycetes</taxon>
        <taxon>Mycobacteriales</taxon>
        <taxon>Mycobacteriaceae</taxon>
        <taxon>Mycolicibacterium</taxon>
    </lineage>
</organism>
<evidence type="ECO:0000259" key="3">
    <source>
        <dbReference type="Pfam" id="PF10081"/>
    </source>
</evidence>
<gene>
    <name evidence="5" type="ORF">BHQ18_11365</name>
</gene>
<feature type="transmembrane region" description="Helical" evidence="2">
    <location>
        <begin position="115"/>
        <end position="137"/>
    </location>
</feature>
<dbReference type="InterPro" id="IPR027788">
    <property type="entry name" value="Alpha/beta-hydrolase_N_dom"/>
</dbReference>
<dbReference type="ESTHER" id="mycfv-a0a1e3rk44">
    <property type="family name" value="Abhydrolase_9"/>
</dbReference>
<feature type="domain" description="Alpha/beta-hydrolase catalytic" evidence="3">
    <location>
        <begin position="251"/>
        <end position="542"/>
    </location>
</feature>
<feature type="transmembrane region" description="Helical" evidence="2">
    <location>
        <begin position="7"/>
        <end position="25"/>
    </location>
</feature>
<protein>
    <recommendedName>
        <fullName evidence="7">Transmembrane protein</fullName>
    </recommendedName>
</protein>
<feature type="transmembrane region" description="Helical" evidence="2">
    <location>
        <begin position="157"/>
        <end position="183"/>
    </location>
</feature>
<dbReference type="InterPro" id="IPR012037">
    <property type="entry name" value="Alpha/beta-hydrolase_fam"/>
</dbReference>
<evidence type="ECO:0000313" key="5">
    <source>
        <dbReference type="EMBL" id="ODQ90224.1"/>
    </source>
</evidence>
<proteinExistence type="predicted"/>
<dbReference type="InterPro" id="IPR027787">
    <property type="entry name" value="Alpha/beta-hydrolase_catalytic"/>
</dbReference>
<feature type="transmembrane region" description="Helical" evidence="2">
    <location>
        <begin position="70"/>
        <end position="95"/>
    </location>
</feature>
<dbReference type="AlphaFoldDB" id="A0A1E3RK44"/>
<dbReference type="Proteomes" id="UP000094053">
    <property type="component" value="Unassembled WGS sequence"/>
</dbReference>
<reference evidence="6" key="1">
    <citation type="submission" date="2016-09" db="EMBL/GenBank/DDBJ databases">
        <authorList>
            <person name="Greninger A.L."/>
            <person name="Jerome K.R."/>
            <person name="Mcnair B."/>
            <person name="Wallis C."/>
            <person name="Fang F."/>
        </authorList>
    </citation>
    <scope>NUCLEOTIDE SEQUENCE [LARGE SCALE GENOMIC DNA]</scope>
    <source>
        <strain evidence="6">M6</strain>
    </source>
</reference>
<keyword evidence="2" id="KW-0472">Membrane</keyword>
<feature type="transmembrane region" description="Helical" evidence="2">
    <location>
        <begin position="31"/>
        <end position="50"/>
    </location>
</feature>
<sequence>MLRLDFVGMAFGALFFCLSLTPSLLPRDWLFAGLIGGLNAAIGYGIGVFCGRMVRRFVLARRPWWPPPRVVLTVLKTVVVAGSIGASLLMLIPAASWQRQVSAVMGMDGPATIDYLRTLVVSLTVGAVCVATARVLLDIIKAMARLLIRRWRMDDEVALFIGTAIVVVLAIMLINGVLVRGFLAGANRVFQPQNTTTAEGVVQPDEPQKSGSPDSFAAWDTLGYQGRNFVATGPHADELTELNGAPALEPIRVYVGLQTADTDEQRMAVLLSELERTGAFDREVLVIIPTTGTGWINPVAARAVETMYNGDTALVGSQYSFLPSWISFLGDQEKSMVAGRMMIEAIHQRWEQLPQDRRPKLVLYGESLGSMAGQGAFDWLPDISRMGFSSVLWVGPPNASPLWKAITERRDPGTPEVEPRYDDGRTVRFSQGNDSAEIAADTAAPWEGTRVLFLQHSSDPIVWWSQDLLFNRPDWLREPPGHDRTASMRWYPIVTFMQVAADMTNAGSVPGGHGHNYGDFVLDGWAAVAPPPGWTPADTERVRTALNDSQSKDGPEY</sequence>